<feature type="transmembrane region" description="Helical" evidence="6">
    <location>
        <begin position="366"/>
        <end position="384"/>
    </location>
</feature>
<evidence type="ECO:0000256" key="3">
    <source>
        <dbReference type="ARBA" id="ARBA00022692"/>
    </source>
</evidence>
<evidence type="ECO:0000256" key="5">
    <source>
        <dbReference type="ARBA" id="ARBA00023136"/>
    </source>
</evidence>
<dbReference type="GO" id="GO:0005886">
    <property type="term" value="C:plasma membrane"/>
    <property type="evidence" value="ECO:0007669"/>
    <property type="project" value="UniProtKB-SubCell"/>
</dbReference>
<accession>A0A399SYS7</accession>
<keyword evidence="3 6" id="KW-0812">Transmembrane</keyword>
<proteinExistence type="predicted"/>
<feature type="transmembrane region" description="Helical" evidence="6">
    <location>
        <begin position="133"/>
        <end position="152"/>
    </location>
</feature>
<feature type="transmembrane region" description="Helical" evidence="6">
    <location>
        <begin position="205"/>
        <end position="226"/>
    </location>
</feature>
<dbReference type="InterPro" id="IPR050833">
    <property type="entry name" value="Poly_Biosynth_Transport"/>
</dbReference>
<evidence type="ECO:0000313" key="7">
    <source>
        <dbReference type="EMBL" id="RIJ48648.1"/>
    </source>
</evidence>
<evidence type="ECO:0000256" key="1">
    <source>
        <dbReference type="ARBA" id="ARBA00004651"/>
    </source>
</evidence>
<feature type="transmembrane region" description="Helical" evidence="6">
    <location>
        <begin position="284"/>
        <end position="303"/>
    </location>
</feature>
<sequence length="510" mass="58388">MFAVKCILSLLKNNTPLNPFKKLAGDTAIYGVSSIVGRFLNWWLVPYYSFMFLPEEYGVVTNMYAYVAFFLVLLTYGMETSYFRYASRSDKPEEVYSTSLISLLFTTLSFVLLASAFRHEIAAWIRYPDHPEYILWFAIILGIDAFTAIPFARLRLNNRPIKFAMLKFIFIGFNIGFNLFFISLCPKLVENNPDSIVNLVYSKEIGVGYVFISNLLASVIVLILLLPEIFRISFNFNKKLLKQMLNYGFPILIVGLTGMINQNIDKVLLPFLLPQNQDPMFQLGIYGANYKLAVLMNMFIQAFRYAFEPFFFARGGSKDDPRIYAVVMKYFVIFGLIIFLGMMLYLDVVKLIIDPKYHEGLRVVPLVLLANLFFGIYFTLSLWYKLTDKTRYGAYMALVGSAITLVLNFLLIPLMGYMGSAIAVFVCFLAMMIISFVLGQKHYPVPYDLKRIGTYAIFAAVFFAASYFTESLPSLLKYGVNTVFMLLFLGTVFKHEKNDLLKLFKAGNKK</sequence>
<evidence type="ECO:0000256" key="2">
    <source>
        <dbReference type="ARBA" id="ARBA00022475"/>
    </source>
</evidence>
<dbReference type="PANTHER" id="PTHR30250:SF11">
    <property type="entry name" value="O-ANTIGEN TRANSPORTER-RELATED"/>
    <property type="match status" value="1"/>
</dbReference>
<dbReference type="PANTHER" id="PTHR30250">
    <property type="entry name" value="PST FAMILY PREDICTED COLANIC ACID TRANSPORTER"/>
    <property type="match status" value="1"/>
</dbReference>
<evidence type="ECO:0000256" key="4">
    <source>
        <dbReference type="ARBA" id="ARBA00022989"/>
    </source>
</evidence>
<feature type="transmembrane region" description="Helical" evidence="6">
    <location>
        <begin position="95"/>
        <end position="113"/>
    </location>
</feature>
<feature type="transmembrane region" description="Helical" evidence="6">
    <location>
        <begin position="452"/>
        <end position="469"/>
    </location>
</feature>
<dbReference type="AlphaFoldDB" id="A0A399SYS7"/>
<feature type="transmembrane region" description="Helical" evidence="6">
    <location>
        <begin position="396"/>
        <end position="415"/>
    </location>
</feature>
<evidence type="ECO:0000313" key="8">
    <source>
        <dbReference type="Proteomes" id="UP000265926"/>
    </source>
</evidence>
<keyword evidence="5 6" id="KW-0472">Membrane</keyword>
<dbReference type="EMBL" id="QWGR01000004">
    <property type="protein sequence ID" value="RIJ48648.1"/>
    <property type="molecule type" value="Genomic_DNA"/>
</dbReference>
<dbReference type="OrthoDB" id="9814608at2"/>
<feature type="transmembrane region" description="Helical" evidence="6">
    <location>
        <begin position="323"/>
        <end position="346"/>
    </location>
</feature>
<comment type="caution">
    <text evidence="7">The sequence shown here is derived from an EMBL/GenBank/DDBJ whole genome shotgun (WGS) entry which is preliminary data.</text>
</comment>
<keyword evidence="4 6" id="KW-1133">Transmembrane helix</keyword>
<dbReference type="Proteomes" id="UP000265926">
    <property type="component" value="Unassembled WGS sequence"/>
</dbReference>
<comment type="subcellular location">
    <subcellularLocation>
        <location evidence="1">Cell membrane</location>
        <topology evidence="1">Multi-pass membrane protein</topology>
    </subcellularLocation>
</comment>
<feature type="transmembrane region" description="Helical" evidence="6">
    <location>
        <begin position="64"/>
        <end position="83"/>
    </location>
</feature>
<feature type="transmembrane region" description="Helical" evidence="6">
    <location>
        <begin position="475"/>
        <end position="493"/>
    </location>
</feature>
<feature type="transmembrane region" description="Helical" evidence="6">
    <location>
        <begin position="164"/>
        <end position="185"/>
    </location>
</feature>
<dbReference type="InterPro" id="IPR002797">
    <property type="entry name" value="Polysacc_synth"/>
</dbReference>
<feature type="transmembrane region" description="Helical" evidence="6">
    <location>
        <begin position="421"/>
        <end position="440"/>
    </location>
</feature>
<name>A0A399SYS7_9BACT</name>
<dbReference type="Pfam" id="PF01943">
    <property type="entry name" value="Polysacc_synt"/>
    <property type="match status" value="1"/>
</dbReference>
<feature type="transmembrane region" description="Helical" evidence="6">
    <location>
        <begin position="247"/>
        <end position="264"/>
    </location>
</feature>
<keyword evidence="8" id="KW-1185">Reference proteome</keyword>
<keyword evidence="2" id="KW-1003">Cell membrane</keyword>
<protein>
    <submittedName>
        <fullName evidence="7">Lipopolysaccharide biosynthesis protein</fullName>
    </submittedName>
</protein>
<organism evidence="7 8">
    <name type="scientific">Maribellus luteus</name>
    <dbReference type="NCBI Taxonomy" id="2305463"/>
    <lineage>
        <taxon>Bacteria</taxon>
        <taxon>Pseudomonadati</taxon>
        <taxon>Bacteroidota</taxon>
        <taxon>Bacteroidia</taxon>
        <taxon>Marinilabiliales</taxon>
        <taxon>Prolixibacteraceae</taxon>
        <taxon>Maribellus</taxon>
    </lineage>
</organism>
<evidence type="ECO:0000256" key="6">
    <source>
        <dbReference type="SAM" id="Phobius"/>
    </source>
</evidence>
<reference evidence="7 8" key="1">
    <citation type="submission" date="2018-08" db="EMBL/GenBank/DDBJ databases">
        <title>Pallidiluteibacterium maritimus gen. nov., sp. nov., isolated from coastal sediment.</title>
        <authorList>
            <person name="Zhou L.Y."/>
        </authorList>
    </citation>
    <scope>NUCLEOTIDE SEQUENCE [LARGE SCALE GENOMIC DNA]</scope>
    <source>
        <strain evidence="7 8">XSD2</strain>
    </source>
</reference>
<gene>
    <name evidence="7" type="ORF">D1614_08935</name>
</gene>
<feature type="transmembrane region" description="Helical" evidence="6">
    <location>
        <begin position="27"/>
        <end position="44"/>
    </location>
</feature>